<evidence type="ECO:0000313" key="2">
    <source>
        <dbReference type="Proteomes" id="UP001145742"/>
    </source>
</evidence>
<accession>A0ABQ9DGI6</accession>
<protein>
    <submittedName>
        <fullName evidence="1">Uncharacterized protein</fullName>
    </submittedName>
</protein>
<sequence length="100" mass="11338">MQGTAPDLGKHQFRLVDEQIEISPAEKDLEMLVDERLDMSCQCALAAQKANHILGYIKSSVSSRLRERILPLCSALVRPHLECCIQLWGAQHRKDIDLLE</sequence>
<gene>
    <name evidence="1" type="ORF">WISP_60883</name>
</gene>
<evidence type="ECO:0000313" key="1">
    <source>
        <dbReference type="EMBL" id="KAJ7418121.1"/>
    </source>
</evidence>
<reference evidence="1" key="1">
    <citation type="submission" date="2019-10" db="EMBL/GenBank/DDBJ databases">
        <authorList>
            <person name="Soares A.E.R."/>
            <person name="Aleixo A."/>
            <person name="Schneider P."/>
            <person name="Miyaki C.Y."/>
            <person name="Schneider M.P."/>
            <person name="Mello C."/>
            <person name="Vasconcelos A.T.R."/>
        </authorList>
    </citation>
    <scope>NUCLEOTIDE SEQUENCE</scope>
    <source>
        <tissue evidence="1">Muscle</tissue>
    </source>
</reference>
<dbReference type="PANTHER" id="PTHR33332">
    <property type="entry name" value="REVERSE TRANSCRIPTASE DOMAIN-CONTAINING PROTEIN"/>
    <property type="match status" value="1"/>
</dbReference>
<keyword evidence="2" id="KW-1185">Reference proteome</keyword>
<dbReference type="EMBL" id="WHWB01033697">
    <property type="protein sequence ID" value="KAJ7418121.1"/>
    <property type="molecule type" value="Genomic_DNA"/>
</dbReference>
<name>A0ABQ9DGI6_9PASS</name>
<dbReference type="Proteomes" id="UP001145742">
    <property type="component" value="Unassembled WGS sequence"/>
</dbReference>
<organism evidence="1 2">
    <name type="scientific">Willisornis vidua</name>
    <name type="common">Xingu scale-backed antbird</name>
    <dbReference type="NCBI Taxonomy" id="1566151"/>
    <lineage>
        <taxon>Eukaryota</taxon>
        <taxon>Metazoa</taxon>
        <taxon>Chordata</taxon>
        <taxon>Craniata</taxon>
        <taxon>Vertebrata</taxon>
        <taxon>Euteleostomi</taxon>
        <taxon>Archelosauria</taxon>
        <taxon>Archosauria</taxon>
        <taxon>Dinosauria</taxon>
        <taxon>Saurischia</taxon>
        <taxon>Theropoda</taxon>
        <taxon>Coelurosauria</taxon>
        <taxon>Aves</taxon>
        <taxon>Neognathae</taxon>
        <taxon>Neoaves</taxon>
        <taxon>Telluraves</taxon>
        <taxon>Australaves</taxon>
        <taxon>Passeriformes</taxon>
        <taxon>Thamnophilidae</taxon>
        <taxon>Willisornis</taxon>
    </lineage>
</organism>
<proteinExistence type="predicted"/>
<comment type="caution">
    <text evidence="1">The sequence shown here is derived from an EMBL/GenBank/DDBJ whole genome shotgun (WGS) entry which is preliminary data.</text>
</comment>